<proteinExistence type="inferred from homology"/>
<keyword evidence="3" id="KW-0813">Transport</keyword>
<keyword evidence="8 12" id="KW-0472">Membrane</keyword>
<evidence type="ECO:0000313" key="13">
    <source>
        <dbReference type="EMBL" id="PIR83976.1"/>
    </source>
</evidence>
<feature type="transmembrane region" description="Helical" evidence="12">
    <location>
        <begin position="79"/>
        <end position="97"/>
    </location>
</feature>
<keyword evidence="6 12" id="KW-1133">Transmembrane helix</keyword>
<dbReference type="PANTHER" id="PTHR43469:SF1">
    <property type="entry name" value="SPBETA PROPHAGE-DERIVED DISULFIDE BOND FORMATION PROTEIN B"/>
    <property type="match status" value="1"/>
</dbReference>
<evidence type="ECO:0008006" key="15">
    <source>
        <dbReference type="Google" id="ProtNLM"/>
    </source>
</evidence>
<keyword evidence="9" id="KW-1015">Disulfide bond</keyword>
<dbReference type="GO" id="GO:0006457">
    <property type="term" value="P:protein folding"/>
    <property type="evidence" value="ECO:0007669"/>
    <property type="project" value="InterPro"/>
</dbReference>
<name>A0A2H0UE71_9BACT</name>
<gene>
    <name evidence="13" type="ORF">COU18_01035</name>
</gene>
<evidence type="ECO:0000256" key="11">
    <source>
        <dbReference type="ARBA" id="ARBA00023284"/>
    </source>
</evidence>
<feature type="transmembrane region" description="Helical" evidence="12">
    <location>
        <begin position="150"/>
        <end position="173"/>
    </location>
</feature>
<evidence type="ECO:0000256" key="5">
    <source>
        <dbReference type="ARBA" id="ARBA00022982"/>
    </source>
</evidence>
<evidence type="ECO:0000256" key="3">
    <source>
        <dbReference type="ARBA" id="ARBA00022448"/>
    </source>
</evidence>
<keyword evidence="7" id="KW-0560">Oxidoreductase</keyword>
<comment type="similarity">
    <text evidence="2">Belongs to the DsbB family. BdbC subfamily.</text>
</comment>
<dbReference type="GO" id="GO:0016020">
    <property type="term" value="C:membrane"/>
    <property type="evidence" value="ECO:0007669"/>
    <property type="project" value="UniProtKB-SubCell"/>
</dbReference>
<evidence type="ECO:0000256" key="4">
    <source>
        <dbReference type="ARBA" id="ARBA00022692"/>
    </source>
</evidence>
<organism evidence="13 14">
    <name type="scientific">Candidatus Kaiserbacteria bacterium CG10_big_fil_rev_8_21_14_0_10_51_14</name>
    <dbReference type="NCBI Taxonomy" id="1974610"/>
    <lineage>
        <taxon>Bacteria</taxon>
        <taxon>Candidatus Kaiseribacteriota</taxon>
    </lineage>
</organism>
<feature type="transmembrane region" description="Helical" evidence="12">
    <location>
        <begin position="42"/>
        <end position="67"/>
    </location>
</feature>
<comment type="caution">
    <text evidence="13">The sequence shown here is derived from an EMBL/GenBank/DDBJ whole genome shotgun (WGS) entry which is preliminary data.</text>
</comment>
<dbReference type="PANTHER" id="PTHR43469">
    <property type="entry name" value="DISULFIDE FORMATION PROTEIN-RELATED"/>
    <property type="match status" value="1"/>
</dbReference>
<comment type="subcellular location">
    <subcellularLocation>
        <location evidence="1">Membrane</location>
        <topology evidence="1">Multi-pass membrane protein</topology>
    </subcellularLocation>
</comment>
<feature type="transmembrane region" description="Helical" evidence="12">
    <location>
        <begin position="104"/>
        <end position="123"/>
    </location>
</feature>
<protein>
    <recommendedName>
        <fullName evidence="15">Disulfide bond formation protein B</fullName>
    </recommendedName>
</protein>
<evidence type="ECO:0000313" key="14">
    <source>
        <dbReference type="Proteomes" id="UP000231192"/>
    </source>
</evidence>
<evidence type="ECO:0000256" key="7">
    <source>
        <dbReference type="ARBA" id="ARBA00023002"/>
    </source>
</evidence>
<dbReference type="AlphaFoldDB" id="A0A2H0UE71"/>
<evidence type="ECO:0000256" key="10">
    <source>
        <dbReference type="ARBA" id="ARBA00023186"/>
    </source>
</evidence>
<evidence type="ECO:0000256" key="9">
    <source>
        <dbReference type="ARBA" id="ARBA00023157"/>
    </source>
</evidence>
<keyword evidence="5" id="KW-0249">Electron transport</keyword>
<sequence length="176" mass="19704">MPVEIFNTTLAFGTLALQIGAAALFAVFLFRNQLPSLEWKRALLAKWGLWIALALTLAASALTLFYSEVVGFPPCPLCWWQRVFLYPQVVLFALALWKHDRNVTLYSIALSVLGLGFALYHHALQVLPSGTLPCPAEGAVSCAQRFIFEFGYITFPLMSASLFAFLIVLMLFVRRR</sequence>
<evidence type="ECO:0000256" key="6">
    <source>
        <dbReference type="ARBA" id="ARBA00022989"/>
    </source>
</evidence>
<evidence type="ECO:0000256" key="12">
    <source>
        <dbReference type="SAM" id="Phobius"/>
    </source>
</evidence>
<dbReference type="GO" id="GO:0015035">
    <property type="term" value="F:protein-disulfide reductase activity"/>
    <property type="evidence" value="ECO:0007669"/>
    <property type="project" value="InterPro"/>
</dbReference>
<dbReference type="InterPro" id="IPR023380">
    <property type="entry name" value="DsbB-like_sf"/>
</dbReference>
<evidence type="ECO:0000256" key="1">
    <source>
        <dbReference type="ARBA" id="ARBA00004141"/>
    </source>
</evidence>
<dbReference type="SUPFAM" id="SSF158442">
    <property type="entry name" value="DsbB-like"/>
    <property type="match status" value="1"/>
</dbReference>
<accession>A0A2H0UE71</accession>
<dbReference type="EMBL" id="PFBK01000003">
    <property type="protein sequence ID" value="PIR83976.1"/>
    <property type="molecule type" value="Genomic_DNA"/>
</dbReference>
<keyword evidence="4 12" id="KW-0812">Transmembrane</keyword>
<dbReference type="Pfam" id="PF02600">
    <property type="entry name" value="DsbB"/>
    <property type="match status" value="1"/>
</dbReference>
<dbReference type="Gene3D" id="1.20.1550.10">
    <property type="entry name" value="DsbB-like"/>
    <property type="match status" value="1"/>
</dbReference>
<reference evidence="14" key="1">
    <citation type="submission" date="2017-09" db="EMBL/GenBank/DDBJ databases">
        <title>Depth-based differentiation of microbial function through sediment-hosted aquifers and enrichment of novel symbionts in the deep terrestrial subsurface.</title>
        <authorList>
            <person name="Probst A.J."/>
            <person name="Ladd B."/>
            <person name="Jarett J.K."/>
            <person name="Geller-Mcgrath D.E."/>
            <person name="Sieber C.M.K."/>
            <person name="Emerson J.B."/>
            <person name="Anantharaman K."/>
            <person name="Thomas B.C."/>
            <person name="Malmstrom R."/>
            <person name="Stieglmeier M."/>
            <person name="Klingl A."/>
            <person name="Woyke T."/>
            <person name="Ryan C.M."/>
            <person name="Banfield J.F."/>
        </authorList>
    </citation>
    <scope>NUCLEOTIDE SEQUENCE [LARGE SCALE GENOMIC DNA]</scope>
</reference>
<dbReference type="Proteomes" id="UP000231192">
    <property type="component" value="Unassembled WGS sequence"/>
</dbReference>
<keyword evidence="10" id="KW-0143">Chaperone</keyword>
<keyword evidence="11" id="KW-0676">Redox-active center</keyword>
<evidence type="ECO:0000256" key="2">
    <source>
        <dbReference type="ARBA" id="ARBA00007602"/>
    </source>
</evidence>
<dbReference type="InterPro" id="IPR003752">
    <property type="entry name" value="DiS_bond_form_DsbB/BdbC"/>
</dbReference>
<feature type="transmembrane region" description="Helical" evidence="12">
    <location>
        <begin position="6"/>
        <end position="30"/>
    </location>
</feature>
<dbReference type="InterPro" id="IPR012187">
    <property type="entry name" value="Disulphide_bond_form_BdbC"/>
</dbReference>
<evidence type="ECO:0000256" key="8">
    <source>
        <dbReference type="ARBA" id="ARBA00023136"/>
    </source>
</evidence>